<organismHost>
    <name type="scientific">Staphylococcus aureus</name>
    <dbReference type="NCBI Taxonomy" id="1280"/>
</organismHost>
<accession>Q4ZD26</accession>
<dbReference type="Proteomes" id="UP000000988">
    <property type="component" value="Segment"/>
</dbReference>
<keyword evidence="2" id="KW-1185">Reference proteome</keyword>
<evidence type="ECO:0000313" key="2">
    <source>
        <dbReference type="Proteomes" id="UP000000988"/>
    </source>
</evidence>
<proteinExistence type="predicted"/>
<evidence type="ECO:0000313" key="1">
    <source>
        <dbReference type="EMBL" id="AAX91045.1"/>
    </source>
</evidence>
<dbReference type="KEGG" id="vg:5132922"/>
<dbReference type="RefSeq" id="YP_239850.1">
    <property type="nucleotide sequence ID" value="NC_007051.1"/>
</dbReference>
<reference evidence="1 2" key="1">
    <citation type="journal article" date="2005" name="Proc. Natl. Acad. Sci. U.S.A.">
        <title>The complete genomes and proteomes of 27 Staphylococcus aureus bacteriophages.</title>
        <authorList>
            <person name="Kwan T."/>
            <person name="Liu J."/>
            <person name="Dubow M."/>
            <person name="Gros P."/>
            <person name="Pelletier J."/>
        </authorList>
    </citation>
    <scope>NUCLEOTIDE SEQUENCE</scope>
</reference>
<organism evidence="1 2">
    <name type="scientific">Staphylococcus phage 2638A</name>
    <dbReference type="NCBI Taxonomy" id="320836"/>
    <lineage>
        <taxon>Viruses</taxon>
        <taxon>Duplodnaviria</taxon>
        <taxon>Heunggongvirae</taxon>
        <taxon>Uroviricota</taxon>
        <taxon>Caudoviricetes</taxon>
        <taxon>Fibralongavirus</taxon>
        <taxon>Fibralongavirus fv2638A</taxon>
    </lineage>
</organism>
<dbReference type="GeneID" id="5132922"/>
<protein>
    <submittedName>
        <fullName evidence="1">ORF152</fullName>
    </submittedName>
</protein>
<dbReference type="EMBL" id="AY954954">
    <property type="protein sequence ID" value="AAX91045.1"/>
    <property type="molecule type" value="Genomic_DNA"/>
</dbReference>
<name>Q4ZD26_BP263</name>
<sequence length="38" mass="4545">MKKLKIKARKGRTYKLCIHYAGGINERIKHRKVFSKRS</sequence>